<dbReference type="PROSITE" id="PS50049">
    <property type="entry name" value="THD_2"/>
    <property type="match status" value="1"/>
</dbReference>
<dbReference type="Proteomes" id="UP001209878">
    <property type="component" value="Unassembled WGS sequence"/>
</dbReference>
<sequence length="108" mass="12629">DHVLRHWRATEWTKRNFAYFYHYNHNTGNIEVKESGLYFIYSQLYLSNMLSLCHFSTDSKLALIRSCSTSGVTVLRRGQTVSIGSSYRDIQVLMKPRLSYWGMIKLGN</sequence>
<evidence type="ECO:0000313" key="8">
    <source>
        <dbReference type="EMBL" id="KAK2164383.1"/>
    </source>
</evidence>
<dbReference type="GO" id="GO:0005125">
    <property type="term" value="F:cytokine activity"/>
    <property type="evidence" value="ECO:0007669"/>
    <property type="project" value="UniProtKB-KW"/>
</dbReference>
<dbReference type="GO" id="GO:0006955">
    <property type="term" value="P:immune response"/>
    <property type="evidence" value="ECO:0007669"/>
    <property type="project" value="InterPro"/>
</dbReference>
<dbReference type="GO" id="GO:0005164">
    <property type="term" value="F:tumor necrosis factor receptor binding"/>
    <property type="evidence" value="ECO:0007669"/>
    <property type="project" value="InterPro"/>
</dbReference>
<evidence type="ECO:0000313" key="9">
    <source>
        <dbReference type="Proteomes" id="UP001209878"/>
    </source>
</evidence>
<evidence type="ECO:0000256" key="2">
    <source>
        <dbReference type="ARBA" id="ARBA00008670"/>
    </source>
</evidence>
<comment type="subcellular location">
    <subcellularLocation>
        <location evidence="1">Secreted</location>
    </subcellularLocation>
</comment>
<comment type="caution">
    <text evidence="8">The sequence shown here is derived from an EMBL/GenBank/DDBJ whole genome shotgun (WGS) entry which is preliminary data.</text>
</comment>
<organism evidence="8 9">
    <name type="scientific">Ridgeia piscesae</name>
    <name type="common">Tubeworm</name>
    <dbReference type="NCBI Taxonomy" id="27915"/>
    <lineage>
        <taxon>Eukaryota</taxon>
        <taxon>Metazoa</taxon>
        <taxon>Spiralia</taxon>
        <taxon>Lophotrochozoa</taxon>
        <taxon>Annelida</taxon>
        <taxon>Polychaeta</taxon>
        <taxon>Sedentaria</taxon>
        <taxon>Canalipalpata</taxon>
        <taxon>Sabellida</taxon>
        <taxon>Siboglinidae</taxon>
        <taxon>Ridgeia</taxon>
    </lineage>
</organism>
<dbReference type="EMBL" id="JAODUO010001417">
    <property type="protein sequence ID" value="KAK2164383.1"/>
    <property type="molecule type" value="Genomic_DNA"/>
</dbReference>
<dbReference type="InterPro" id="IPR051748">
    <property type="entry name" value="TNF_Ligand_Superfamily"/>
</dbReference>
<evidence type="ECO:0000256" key="4">
    <source>
        <dbReference type="ARBA" id="ARBA00022525"/>
    </source>
</evidence>
<evidence type="ECO:0000256" key="5">
    <source>
        <dbReference type="ARBA" id="ARBA00023157"/>
    </source>
</evidence>
<reference evidence="8" key="1">
    <citation type="journal article" date="2023" name="Mol. Biol. Evol.">
        <title>Third-Generation Sequencing Reveals the Adaptive Role of the Epigenome in Three Deep-Sea Polychaetes.</title>
        <authorList>
            <person name="Perez M."/>
            <person name="Aroh O."/>
            <person name="Sun Y."/>
            <person name="Lan Y."/>
            <person name="Juniper S.K."/>
            <person name="Young C.R."/>
            <person name="Angers B."/>
            <person name="Qian P.Y."/>
        </authorList>
    </citation>
    <scope>NUCLEOTIDE SEQUENCE</scope>
    <source>
        <strain evidence="8">R07B-5</strain>
    </source>
</reference>
<dbReference type="GO" id="GO:0016020">
    <property type="term" value="C:membrane"/>
    <property type="evidence" value="ECO:0007669"/>
    <property type="project" value="InterPro"/>
</dbReference>
<gene>
    <name evidence="8" type="ORF">NP493_1417g00043</name>
</gene>
<keyword evidence="5" id="KW-1015">Disulfide bond</keyword>
<keyword evidence="6" id="KW-0325">Glycoprotein</keyword>
<evidence type="ECO:0000256" key="3">
    <source>
        <dbReference type="ARBA" id="ARBA00022514"/>
    </source>
</evidence>
<keyword evidence="3" id="KW-0202">Cytokine</keyword>
<keyword evidence="9" id="KW-1185">Reference proteome</keyword>
<evidence type="ECO:0000256" key="6">
    <source>
        <dbReference type="ARBA" id="ARBA00023180"/>
    </source>
</evidence>
<feature type="non-terminal residue" evidence="8">
    <location>
        <position position="1"/>
    </location>
</feature>
<dbReference type="PANTHER" id="PTHR15151:SF24">
    <property type="entry name" value="A PROLIFERATION-INDUCING LIGAND-LIKE PROTEIN-RELATED"/>
    <property type="match status" value="1"/>
</dbReference>
<dbReference type="GO" id="GO:0005615">
    <property type="term" value="C:extracellular space"/>
    <property type="evidence" value="ECO:0007669"/>
    <property type="project" value="UniProtKB-KW"/>
</dbReference>
<accession>A0AAD9K5A0</accession>
<comment type="similarity">
    <text evidence="2">Belongs to the tumor necrosis factor family.</text>
</comment>
<name>A0AAD9K5A0_RIDPI</name>
<feature type="domain" description="THD" evidence="7">
    <location>
        <begin position="1"/>
        <end position="106"/>
    </location>
</feature>
<dbReference type="InterPro" id="IPR006052">
    <property type="entry name" value="TNF_dom"/>
</dbReference>
<dbReference type="PANTHER" id="PTHR15151">
    <property type="entry name" value="PROTEIN EIGER"/>
    <property type="match status" value="1"/>
</dbReference>
<dbReference type="Gene3D" id="2.60.120.40">
    <property type="match status" value="1"/>
</dbReference>
<keyword evidence="4" id="KW-0964">Secreted</keyword>
<evidence type="ECO:0000256" key="1">
    <source>
        <dbReference type="ARBA" id="ARBA00004613"/>
    </source>
</evidence>
<dbReference type="SUPFAM" id="SSF49842">
    <property type="entry name" value="TNF-like"/>
    <property type="match status" value="1"/>
</dbReference>
<protein>
    <recommendedName>
        <fullName evidence="7">THD domain-containing protein</fullName>
    </recommendedName>
</protein>
<dbReference type="AlphaFoldDB" id="A0AAD9K5A0"/>
<proteinExistence type="inferred from homology"/>
<evidence type="ECO:0000259" key="7">
    <source>
        <dbReference type="PROSITE" id="PS50049"/>
    </source>
</evidence>
<dbReference type="InterPro" id="IPR008983">
    <property type="entry name" value="Tumour_necrosis_fac-like_dom"/>
</dbReference>